<gene>
    <name evidence="1" type="ORF">HMPREF0551_0800</name>
</gene>
<name>E7RWD7_9BURK</name>
<dbReference type="GO" id="GO:0046912">
    <property type="term" value="F:acyltransferase activity, acyl groups converted into alkyl on transfer"/>
    <property type="evidence" value="ECO:0007669"/>
    <property type="project" value="InterPro"/>
</dbReference>
<dbReference type="EMBL" id="AEQP01000003">
    <property type="protein sequence ID" value="EFV95312.1"/>
    <property type="molecule type" value="Genomic_DNA"/>
</dbReference>
<dbReference type="STRING" id="887898.HMPREF0551_0800"/>
<organism evidence="1 2">
    <name type="scientific">Lautropia mirabilis ATCC 51599</name>
    <dbReference type="NCBI Taxonomy" id="887898"/>
    <lineage>
        <taxon>Bacteria</taxon>
        <taxon>Pseudomonadati</taxon>
        <taxon>Pseudomonadota</taxon>
        <taxon>Betaproteobacteria</taxon>
        <taxon>Burkholderiales</taxon>
        <taxon>Burkholderiaceae</taxon>
        <taxon>Lautropia</taxon>
    </lineage>
</organism>
<comment type="caution">
    <text evidence="1">The sequence shown here is derived from an EMBL/GenBank/DDBJ whole genome shotgun (WGS) entry which is preliminary data.</text>
</comment>
<dbReference type="SUPFAM" id="SSF48256">
    <property type="entry name" value="Citrate synthase"/>
    <property type="match status" value="1"/>
</dbReference>
<proteinExistence type="predicted"/>
<dbReference type="Proteomes" id="UP000011021">
    <property type="component" value="Unassembled WGS sequence"/>
</dbReference>
<keyword evidence="2" id="KW-1185">Reference proteome</keyword>
<dbReference type="HOGENOM" id="CLU_2825783_0_0_4"/>
<dbReference type="eggNOG" id="COG0372">
    <property type="taxonomic scope" value="Bacteria"/>
</dbReference>
<evidence type="ECO:0000313" key="1">
    <source>
        <dbReference type="EMBL" id="EFV95312.1"/>
    </source>
</evidence>
<accession>E7RWD7</accession>
<dbReference type="AlphaFoldDB" id="E7RWD7"/>
<reference evidence="1 2" key="1">
    <citation type="submission" date="2010-12" db="EMBL/GenBank/DDBJ databases">
        <authorList>
            <person name="Muzny D."/>
            <person name="Qin X."/>
            <person name="Deng J."/>
            <person name="Jiang H."/>
            <person name="Liu Y."/>
            <person name="Qu J."/>
            <person name="Song X.-Z."/>
            <person name="Zhang L."/>
            <person name="Thornton R."/>
            <person name="Coyle M."/>
            <person name="Francisco L."/>
            <person name="Jackson L."/>
            <person name="Javaid M."/>
            <person name="Korchina V."/>
            <person name="Kovar C."/>
            <person name="Mata R."/>
            <person name="Mathew T."/>
            <person name="Ngo R."/>
            <person name="Nguyen L."/>
            <person name="Nguyen N."/>
            <person name="Okwuonu G."/>
            <person name="Ongeri F."/>
            <person name="Pham C."/>
            <person name="Simmons D."/>
            <person name="Wilczek-Boney K."/>
            <person name="Hale W."/>
            <person name="Jakkamsetti A."/>
            <person name="Pham P."/>
            <person name="Ruth R."/>
            <person name="San Lucas F."/>
            <person name="Warren J."/>
            <person name="Zhang J."/>
            <person name="Zhao Z."/>
            <person name="Zhou C."/>
            <person name="Zhu D."/>
            <person name="Lee S."/>
            <person name="Bess C."/>
            <person name="Blankenburg K."/>
            <person name="Forbes L."/>
            <person name="Fu Q."/>
            <person name="Gubbala S."/>
            <person name="Hirani K."/>
            <person name="Jayaseelan J.C."/>
            <person name="Lara F."/>
            <person name="Munidasa M."/>
            <person name="Palculict T."/>
            <person name="Patil S."/>
            <person name="Pu L.-L."/>
            <person name="Saada N."/>
            <person name="Tang L."/>
            <person name="Weissenberger G."/>
            <person name="Zhu Y."/>
            <person name="Hemphill L."/>
            <person name="Shang Y."/>
            <person name="Youmans B."/>
            <person name="Ayvaz T."/>
            <person name="Ross M."/>
            <person name="Santibanez J."/>
            <person name="Aqrawi P."/>
            <person name="Gross S."/>
            <person name="Joshi V."/>
            <person name="Fowler G."/>
            <person name="Nazareth L."/>
            <person name="Reid J."/>
            <person name="Worley K."/>
            <person name="Petrosino J."/>
            <person name="Highlander S."/>
            <person name="Gibbs R."/>
        </authorList>
    </citation>
    <scope>NUCLEOTIDE SEQUENCE [LARGE SCALE GENOMIC DNA]</scope>
    <source>
        <strain evidence="1 2">ATCC 51599</strain>
    </source>
</reference>
<sequence length="66" mass="7099">MAGLNKMSPHLDWFSAVSYYAMGVLTDTSSARLVIACFPAWAACAMKVWRDSTIIRPGAHGVGPIT</sequence>
<dbReference type="InterPro" id="IPR036969">
    <property type="entry name" value="Citrate_synthase_sf"/>
</dbReference>
<protein>
    <submittedName>
        <fullName evidence="1">Uncharacterized protein</fullName>
    </submittedName>
</protein>
<evidence type="ECO:0000313" key="2">
    <source>
        <dbReference type="Proteomes" id="UP000011021"/>
    </source>
</evidence>